<sequence length="477" mass="54172">MPSYSLHYLATRFATRSYTISAPNKSHDEQTLKDDELLDWRNHPALNISIQFPTWIIPVDGKGIQKLLSEPLLQPYLATRLNVLEHTHQRLKVVQDYYTDGQNRNTTHKVVLLHPDTPSREHLPLEMQQMMRDYKVDYPGPLVPVSFNYKQFTASYVLSKLLPPEAHPPPTSFETIGHVAHLNLRENHLPYKRLIGEVLLETLPTIETVIHKVGEVTGPFRTYDFSVLAGRPDTAVKVTESGIQIHFDVAEVYWSARLSEERQRILKYEVKPGDFIADAFCGVGAICLMAAAQLNCTISANDWNPKAMEYLKANTVLNGVEENFKKLSCTDAYDFLMDLGLADDKKETRLPDHVLLNFPLEAPRFLGALRWWPVKSPSNFKRNDKVETHRSPRVHVYTFARADPETNRSAEDVAVDLIASNLLPLGDSTHRKDELDNDYGCKVNVHDVRDVAPGKVVMCVSFTATPRLLRCMQGDFS</sequence>
<dbReference type="GO" id="GO:0005759">
    <property type="term" value="C:mitochondrial matrix"/>
    <property type="evidence" value="ECO:0007669"/>
    <property type="project" value="UniProtKB-SubCell"/>
</dbReference>
<dbReference type="FunFam" id="3.30.300.110:FF:000001">
    <property type="entry name" value="tRNA (guanine(37)-N1)-methyltransferase"/>
    <property type="match status" value="1"/>
</dbReference>
<dbReference type="SUPFAM" id="SSF53335">
    <property type="entry name" value="S-adenosyl-L-methionine-dependent methyltransferases"/>
    <property type="match status" value="1"/>
</dbReference>
<feature type="binding site" evidence="10">
    <location>
        <position position="262"/>
    </location>
    <ligand>
        <name>S-adenosyl-L-methionine</name>
        <dbReference type="ChEBI" id="CHEBI:59789"/>
    </ligand>
</feature>
<dbReference type="Gene3D" id="3.30.300.110">
    <property type="entry name" value="Met-10+ protein-like domains"/>
    <property type="match status" value="1"/>
</dbReference>
<dbReference type="InterPro" id="IPR030382">
    <property type="entry name" value="MeTrfase_TRM5/TYW2"/>
</dbReference>
<accession>A0A1Z5KHM7</accession>
<dbReference type="Gene3D" id="3.40.50.150">
    <property type="entry name" value="Vaccinia Virus protein VP39"/>
    <property type="match status" value="1"/>
</dbReference>
<evidence type="ECO:0000256" key="6">
    <source>
        <dbReference type="ARBA" id="ARBA00022694"/>
    </source>
</evidence>
<dbReference type="Proteomes" id="UP000198406">
    <property type="component" value="Unassembled WGS sequence"/>
</dbReference>
<keyword evidence="5 10" id="KW-0949">S-adenosyl-L-methionine</keyword>
<keyword evidence="7 10" id="KW-0496">Mitochondrion</keyword>
<evidence type="ECO:0000256" key="3">
    <source>
        <dbReference type="ARBA" id="ARBA00022603"/>
    </source>
</evidence>
<dbReference type="InterPro" id="IPR029063">
    <property type="entry name" value="SAM-dependent_MTases_sf"/>
</dbReference>
<comment type="similarity">
    <text evidence="10">Belongs to the TRM5 / TYW2 family.</text>
</comment>
<comment type="caution">
    <text evidence="12">The sequence shown here is derived from an EMBL/GenBank/DDBJ whole genome shotgun (WGS) entry which is preliminary data.</text>
</comment>
<keyword evidence="3 10" id="KW-0489">Methyltransferase</keyword>
<comment type="catalytic activity">
    <reaction evidence="9 10">
        <text>guanosine(37) in tRNA + S-adenosyl-L-methionine = N(1)-methylguanosine(37) in tRNA + S-adenosyl-L-homocysteine + H(+)</text>
        <dbReference type="Rhea" id="RHEA:36899"/>
        <dbReference type="Rhea" id="RHEA-COMP:10145"/>
        <dbReference type="Rhea" id="RHEA-COMP:10147"/>
        <dbReference type="ChEBI" id="CHEBI:15378"/>
        <dbReference type="ChEBI" id="CHEBI:57856"/>
        <dbReference type="ChEBI" id="CHEBI:59789"/>
        <dbReference type="ChEBI" id="CHEBI:73542"/>
        <dbReference type="ChEBI" id="CHEBI:74269"/>
        <dbReference type="EC" id="2.1.1.228"/>
    </reaction>
</comment>
<comment type="function">
    <text evidence="10">Specifically methylates the N1 position of guanosine-37 in various cytoplasmic and mitochondrial tRNAs. Methylation is not dependent on the nature of the nucleoside 5' of the target nucleoside. This is the first step in the biosynthesis of wybutosine (yW), a modified base adjacent to the anticodon of tRNAs and required for accurate decoding.</text>
</comment>
<dbReference type="GO" id="GO:0002939">
    <property type="term" value="P:tRNA N1-guanine methylation"/>
    <property type="evidence" value="ECO:0007669"/>
    <property type="project" value="TreeGrafter"/>
</dbReference>
<name>A0A1Z5KHM7_FISSO</name>
<dbReference type="HAMAP" id="MF_03152">
    <property type="entry name" value="TRM5"/>
    <property type="match status" value="1"/>
</dbReference>
<evidence type="ECO:0000256" key="8">
    <source>
        <dbReference type="ARBA" id="ARBA00023242"/>
    </source>
</evidence>
<dbReference type="GO" id="GO:0052906">
    <property type="term" value="F:tRNA (guanine(37)-N1)-methyltransferase activity"/>
    <property type="evidence" value="ECO:0007669"/>
    <property type="project" value="UniProtKB-UniRule"/>
</dbReference>
<dbReference type="InParanoid" id="A0A1Z5KHM7"/>
<dbReference type="GO" id="GO:0005634">
    <property type="term" value="C:nucleus"/>
    <property type="evidence" value="ECO:0007669"/>
    <property type="project" value="UniProtKB-SubCell"/>
</dbReference>
<keyword evidence="4 10" id="KW-0808">Transferase</keyword>
<keyword evidence="13" id="KW-1185">Reference proteome</keyword>
<dbReference type="CDD" id="cd02440">
    <property type="entry name" value="AdoMet_MTases"/>
    <property type="match status" value="1"/>
</dbReference>
<protein>
    <recommendedName>
        <fullName evidence="10">tRNA (guanine(37)-N1)-methyltransferase</fullName>
        <ecNumber evidence="10">2.1.1.228</ecNumber>
    </recommendedName>
    <alternativeName>
        <fullName evidence="10">M1G-methyltransferase</fullName>
    </alternativeName>
    <alternativeName>
        <fullName evidence="10">tRNA [GM37] methyltransferase</fullName>
    </alternativeName>
    <alternativeName>
        <fullName evidence="10">tRNA methyltransferase 5 homolog</fullName>
    </alternativeName>
</protein>
<evidence type="ECO:0000256" key="1">
    <source>
        <dbReference type="ARBA" id="ARBA00009775"/>
    </source>
</evidence>
<dbReference type="Pfam" id="PF25133">
    <property type="entry name" value="TYW2_N_2"/>
    <property type="match status" value="1"/>
</dbReference>
<evidence type="ECO:0000256" key="7">
    <source>
        <dbReference type="ARBA" id="ARBA00023128"/>
    </source>
</evidence>
<evidence type="ECO:0000256" key="2">
    <source>
        <dbReference type="ARBA" id="ARBA00022490"/>
    </source>
</evidence>
<keyword evidence="8 10" id="KW-0539">Nucleus</keyword>
<dbReference type="PANTHER" id="PTHR23245">
    <property type="entry name" value="TRNA METHYLTRANSFERASE"/>
    <property type="match status" value="1"/>
</dbReference>
<feature type="domain" description="SAM-dependent methyltransferase TRM5/TYW2-type" evidence="11">
    <location>
        <begin position="173"/>
        <end position="466"/>
    </location>
</feature>
<evidence type="ECO:0000256" key="5">
    <source>
        <dbReference type="ARBA" id="ARBA00022691"/>
    </source>
</evidence>
<feature type="binding site" evidence="10">
    <location>
        <position position="357"/>
    </location>
    <ligand>
        <name>S-adenosyl-L-methionine</name>
        <dbReference type="ChEBI" id="CHEBI:59789"/>
    </ligand>
</feature>
<organism evidence="12 13">
    <name type="scientific">Fistulifera solaris</name>
    <name type="common">Oleaginous diatom</name>
    <dbReference type="NCBI Taxonomy" id="1519565"/>
    <lineage>
        <taxon>Eukaryota</taxon>
        <taxon>Sar</taxon>
        <taxon>Stramenopiles</taxon>
        <taxon>Ochrophyta</taxon>
        <taxon>Bacillariophyta</taxon>
        <taxon>Bacillariophyceae</taxon>
        <taxon>Bacillariophycidae</taxon>
        <taxon>Naviculales</taxon>
        <taxon>Naviculaceae</taxon>
        <taxon>Fistulifera</taxon>
    </lineage>
</organism>
<dbReference type="AlphaFoldDB" id="A0A1Z5KHM7"/>
<dbReference type="EC" id="2.1.1.228" evidence="10"/>
<keyword evidence="6 10" id="KW-0819">tRNA processing</keyword>
<dbReference type="PANTHER" id="PTHR23245:SF43">
    <property type="entry name" value="TRNA (GUANINE(37)-N1)-METHYLTRANSFERASE 2"/>
    <property type="match status" value="1"/>
</dbReference>
<reference evidence="12 13" key="1">
    <citation type="journal article" date="2015" name="Plant Cell">
        <title>Oil accumulation by the oleaginous diatom Fistulifera solaris as revealed by the genome and transcriptome.</title>
        <authorList>
            <person name="Tanaka T."/>
            <person name="Maeda Y."/>
            <person name="Veluchamy A."/>
            <person name="Tanaka M."/>
            <person name="Abida H."/>
            <person name="Marechal E."/>
            <person name="Bowler C."/>
            <person name="Muto M."/>
            <person name="Sunaga Y."/>
            <person name="Tanaka M."/>
            <person name="Yoshino T."/>
            <person name="Taniguchi T."/>
            <person name="Fukuda Y."/>
            <person name="Nemoto M."/>
            <person name="Matsumoto M."/>
            <person name="Wong P.S."/>
            <person name="Aburatani S."/>
            <person name="Fujibuchi W."/>
        </authorList>
    </citation>
    <scope>NUCLEOTIDE SEQUENCE [LARGE SCALE GENOMIC DNA]</scope>
    <source>
        <strain evidence="12 13">JPCC DA0580</strain>
    </source>
</reference>
<dbReference type="GO" id="GO:0070901">
    <property type="term" value="P:mitochondrial tRNA methylation"/>
    <property type="evidence" value="ECO:0007669"/>
    <property type="project" value="UniProtKB-ARBA"/>
</dbReference>
<proteinExistence type="inferred from homology"/>
<dbReference type="EMBL" id="BDSP01000233">
    <property type="protein sequence ID" value="GAX25823.1"/>
    <property type="molecule type" value="Genomic_DNA"/>
</dbReference>
<evidence type="ECO:0000256" key="9">
    <source>
        <dbReference type="ARBA" id="ARBA00047783"/>
    </source>
</evidence>
<dbReference type="Pfam" id="PF02475">
    <property type="entry name" value="TRM5-TYW2_MTfase"/>
    <property type="match status" value="1"/>
</dbReference>
<evidence type="ECO:0000256" key="10">
    <source>
        <dbReference type="HAMAP-Rule" id="MF_03152"/>
    </source>
</evidence>
<dbReference type="InterPro" id="IPR056743">
    <property type="entry name" value="TRM5-TYW2-like_MTfase"/>
</dbReference>
<dbReference type="PROSITE" id="PS51684">
    <property type="entry name" value="SAM_MT_TRM5_TYW2"/>
    <property type="match status" value="1"/>
</dbReference>
<evidence type="ECO:0000259" key="11">
    <source>
        <dbReference type="PROSITE" id="PS51684"/>
    </source>
</evidence>
<evidence type="ECO:0000313" key="12">
    <source>
        <dbReference type="EMBL" id="GAX25823.1"/>
    </source>
</evidence>
<comment type="subcellular location">
    <subcellularLocation>
        <location evidence="10">Mitochondrion matrix</location>
    </subcellularLocation>
    <subcellularLocation>
        <location evidence="10">Nucleus</location>
    </subcellularLocation>
    <subcellularLocation>
        <location evidence="10">Cytoplasm</location>
    </subcellularLocation>
    <text evidence="10">Predominantly in the mitochondria and in the nucleus.</text>
</comment>
<comment type="caution">
    <text evidence="10">Lacks conserved residue(s) required for the propagation of feature annotation.</text>
</comment>
<keyword evidence="2 10" id="KW-0963">Cytoplasm</keyword>
<gene>
    <name evidence="12" type="ORF">FisN_17Lh219</name>
</gene>
<comment type="similarity">
    <text evidence="1">Belongs to the class I-like SAM-binding methyltransferase superfamily. TRM5/TYW2 family.</text>
</comment>
<dbReference type="InterPro" id="IPR025792">
    <property type="entry name" value="tRNA_Gua_MeTrfase_euk"/>
</dbReference>
<dbReference type="OrthoDB" id="43296at2759"/>
<feature type="binding site" evidence="10">
    <location>
        <begin position="331"/>
        <end position="332"/>
    </location>
    <ligand>
        <name>S-adenosyl-L-methionine</name>
        <dbReference type="ChEBI" id="CHEBI:59789"/>
    </ligand>
</feature>
<dbReference type="InterPro" id="IPR056744">
    <property type="entry name" value="TRM5/TYW2-like_N"/>
</dbReference>
<evidence type="ECO:0000256" key="4">
    <source>
        <dbReference type="ARBA" id="ARBA00022679"/>
    </source>
</evidence>
<comment type="subunit">
    <text evidence="10">Monomer.</text>
</comment>
<evidence type="ECO:0000313" key="13">
    <source>
        <dbReference type="Proteomes" id="UP000198406"/>
    </source>
</evidence>